<proteinExistence type="predicted"/>
<dbReference type="PANTHER" id="PTHR46890">
    <property type="entry name" value="NON-LTR RETROLELEMENT REVERSE TRANSCRIPTASE-LIKE PROTEIN-RELATED"/>
    <property type="match status" value="1"/>
</dbReference>
<keyword evidence="2" id="KW-1185">Reference proteome</keyword>
<sequence length="373" mass="43061">MTTGNRDGKGVVNRDSVSGPDEFPGLFFQSCWEIIGVDITRLSAFFCGHTLPKFMTHTNLILLPKKEEVDNFSDMRPISLSSFINKIMVHDRIVEVLPKIISLTQLGFVKGKNITENVLLAQEIIRDIQRRNQHINVVSSRGFKQGDLLSPILFIIAAKVLAKGLDTLHSEKEYKGTSVIKMITVLRDYERVSGQMINKAKSSFYLHDKTPLIVAISMRKLTGIRQGNFPFTYLGCLVFYGRKINNYFKELKEVWDFDHYMILILPFWLNYDESSGYLLLYGVATCPINTARNSGSSHVWRKLLEVREAVEHDIWWQVKSGNSSFWYDSWTKQGASVFTEGERARKEEIELKEYIDNKSWKMENCKNIFQRKC</sequence>
<dbReference type="InterPro" id="IPR052343">
    <property type="entry name" value="Retrotransposon-Effector_Assoc"/>
</dbReference>
<gene>
    <name evidence="1" type="ORF">H5410_031477</name>
</gene>
<accession>A0A9J5YHA3</accession>
<dbReference type="EMBL" id="JACXVP010000006">
    <property type="protein sequence ID" value="KAG5600107.1"/>
    <property type="molecule type" value="Genomic_DNA"/>
</dbReference>
<reference evidence="1 2" key="1">
    <citation type="submission" date="2020-09" db="EMBL/GenBank/DDBJ databases">
        <title>De no assembly of potato wild relative species, Solanum commersonii.</title>
        <authorList>
            <person name="Cho K."/>
        </authorList>
    </citation>
    <scope>NUCLEOTIDE SEQUENCE [LARGE SCALE GENOMIC DNA]</scope>
    <source>
        <strain evidence="1">LZ3.2</strain>
        <tissue evidence="1">Leaf</tissue>
    </source>
</reference>
<name>A0A9J5YHA3_SOLCO</name>
<dbReference type="AlphaFoldDB" id="A0A9J5YHA3"/>
<evidence type="ECO:0000313" key="1">
    <source>
        <dbReference type="EMBL" id="KAG5600107.1"/>
    </source>
</evidence>
<evidence type="ECO:0000313" key="2">
    <source>
        <dbReference type="Proteomes" id="UP000824120"/>
    </source>
</evidence>
<evidence type="ECO:0008006" key="3">
    <source>
        <dbReference type="Google" id="ProtNLM"/>
    </source>
</evidence>
<dbReference type="PANTHER" id="PTHR46890:SF48">
    <property type="entry name" value="RNA-DIRECTED DNA POLYMERASE"/>
    <property type="match status" value="1"/>
</dbReference>
<dbReference type="Proteomes" id="UP000824120">
    <property type="component" value="Chromosome 6"/>
</dbReference>
<protein>
    <recommendedName>
        <fullName evidence="3">Reverse transcriptase domain-containing protein</fullName>
    </recommendedName>
</protein>
<dbReference type="OrthoDB" id="1306129at2759"/>
<organism evidence="1 2">
    <name type="scientific">Solanum commersonii</name>
    <name type="common">Commerson's wild potato</name>
    <name type="synonym">Commerson's nightshade</name>
    <dbReference type="NCBI Taxonomy" id="4109"/>
    <lineage>
        <taxon>Eukaryota</taxon>
        <taxon>Viridiplantae</taxon>
        <taxon>Streptophyta</taxon>
        <taxon>Embryophyta</taxon>
        <taxon>Tracheophyta</taxon>
        <taxon>Spermatophyta</taxon>
        <taxon>Magnoliopsida</taxon>
        <taxon>eudicotyledons</taxon>
        <taxon>Gunneridae</taxon>
        <taxon>Pentapetalae</taxon>
        <taxon>asterids</taxon>
        <taxon>lamiids</taxon>
        <taxon>Solanales</taxon>
        <taxon>Solanaceae</taxon>
        <taxon>Solanoideae</taxon>
        <taxon>Solaneae</taxon>
        <taxon>Solanum</taxon>
    </lineage>
</organism>
<comment type="caution">
    <text evidence="1">The sequence shown here is derived from an EMBL/GenBank/DDBJ whole genome shotgun (WGS) entry which is preliminary data.</text>
</comment>